<dbReference type="AlphaFoldDB" id="R7ZAQ5"/>
<gene>
    <name evidence="1" type="ORF">H131_17696</name>
</gene>
<accession>R7ZAQ5</accession>
<reference evidence="1 2" key="1">
    <citation type="submission" date="2013-04" db="EMBL/GenBank/DDBJ databases">
        <title>Draft genome of the heavy metal tolerant bacterium Lysinibacillus sphaericus strain OT4b.31.</title>
        <authorList>
            <person name="Pena-Montenegro T.D."/>
            <person name="Dussan J."/>
        </authorList>
    </citation>
    <scope>NUCLEOTIDE SEQUENCE [LARGE SCALE GENOMIC DNA]</scope>
    <source>
        <strain evidence="1 2">OT4b.31</strain>
    </source>
</reference>
<dbReference type="eggNOG" id="ENOG5032RKH">
    <property type="taxonomic scope" value="Bacteria"/>
</dbReference>
<dbReference type="EMBL" id="AQPX01000024">
    <property type="protein sequence ID" value="EON71245.1"/>
    <property type="molecule type" value="Genomic_DNA"/>
</dbReference>
<name>R7ZAQ5_LYSSH</name>
<dbReference type="OrthoDB" id="2068061at2"/>
<dbReference type="RefSeq" id="WP_010860463.1">
    <property type="nucleotide sequence ID" value="NZ_KB933398.1"/>
</dbReference>
<sequence length="122" mass="14409">MYYYPNNQFGDNFRRPSWNDPDYFESSQFGPQNFGPLPAGQMPMGSPPGFSPPIPAWRVGSSGIRSCLFTFTYIWLNNGRSFWFFPTAVGREFVAGFRWSRRYGWQFRTIIRNNIRSFECFR</sequence>
<comment type="caution">
    <text evidence="1">The sequence shown here is derived from an EMBL/GenBank/DDBJ whole genome shotgun (WGS) entry which is preliminary data.</text>
</comment>
<evidence type="ECO:0008006" key="3">
    <source>
        <dbReference type="Google" id="ProtNLM"/>
    </source>
</evidence>
<organism evidence="1 2">
    <name type="scientific">Lysinibacillus sphaericus OT4b.31</name>
    <dbReference type="NCBI Taxonomy" id="1285586"/>
    <lineage>
        <taxon>Bacteria</taxon>
        <taxon>Bacillati</taxon>
        <taxon>Bacillota</taxon>
        <taxon>Bacilli</taxon>
        <taxon>Bacillales</taxon>
        <taxon>Bacillaceae</taxon>
        <taxon>Lysinibacillus</taxon>
    </lineage>
</organism>
<proteinExistence type="predicted"/>
<dbReference type="PATRIC" id="fig|1285586.5.peg.3697"/>
<dbReference type="Proteomes" id="UP000013911">
    <property type="component" value="Unassembled WGS sequence"/>
</dbReference>
<dbReference type="HOGENOM" id="CLU_110161_2_0_9"/>
<evidence type="ECO:0000313" key="1">
    <source>
        <dbReference type="EMBL" id="EON71245.1"/>
    </source>
</evidence>
<evidence type="ECO:0000313" key="2">
    <source>
        <dbReference type="Proteomes" id="UP000013911"/>
    </source>
</evidence>
<protein>
    <recommendedName>
        <fullName evidence="3">Transporter</fullName>
    </recommendedName>
</protein>